<dbReference type="RefSeq" id="WP_357974972.1">
    <property type="nucleotide sequence ID" value="NZ_JBFAIH010000002.1"/>
</dbReference>
<evidence type="ECO:0000313" key="5">
    <source>
        <dbReference type="EMBL" id="MEV0362463.1"/>
    </source>
</evidence>
<accession>A0ABV3F429</accession>
<evidence type="ECO:0000256" key="2">
    <source>
        <dbReference type="PROSITE-ProRule" id="PRU10007"/>
    </source>
</evidence>
<keyword evidence="6" id="KW-1185">Reference proteome</keyword>
<dbReference type="InterPro" id="IPR016161">
    <property type="entry name" value="Ald_DH/histidinol_DH"/>
</dbReference>
<keyword evidence="1 3" id="KW-0560">Oxidoreductase</keyword>
<comment type="caution">
    <text evidence="5">The sequence shown here is derived from an EMBL/GenBank/DDBJ whole genome shotgun (WGS) entry which is preliminary data.</text>
</comment>
<evidence type="ECO:0000313" key="6">
    <source>
        <dbReference type="Proteomes" id="UP001551658"/>
    </source>
</evidence>
<name>A0ABV3F429_9NOCA</name>
<dbReference type="InterPro" id="IPR016162">
    <property type="entry name" value="Ald_DH_N"/>
</dbReference>
<dbReference type="InterPro" id="IPR016160">
    <property type="entry name" value="Ald_DH_CS_CYS"/>
</dbReference>
<dbReference type="Gene3D" id="3.40.605.10">
    <property type="entry name" value="Aldehyde Dehydrogenase, Chain A, domain 1"/>
    <property type="match status" value="1"/>
</dbReference>
<gene>
    <name evidence="5" type="ORF">AB0H72_07145</name>
</gene>
<dbReference type="InterPro" id="IPR015590">
    <property type="entry name" value="Aldehyde_DH_dom"/>
</dbReference>
<reference evidence="5 6" key="1">
    <citation type="submission" date="2024-06" db="EMBL/GenBank/DDBJ databases">
        <title>The Natural Products Discovery Center: Release of the First 8490 Sequenced Strains for Exploring Actinobacteria Biosynthetic Diversity.</title>
        <authorList>
            <person name="Kalkreuter E."/>
            <person name="Kautsar S.A."/>
            <person name="Yang D."/>
            <person name="Bader C.D."/>
            <person name="Teijaro C.N."/>
            <person name="Fluegel L."/>
            <person name="Davis C.M."/>
            <person name="Simpson J.R."/>
            <person name="Lauterbach L."/>
            <person name="Steele A.D."/>
            <person name="Gui C."/>
            <person name="Meng S."/>
            <person name="Li G."/>
            <person name="Viehrig K."/>
            <person name="Ye F."/>
            <person name="Su P."/>
            <person name="Kiefer A.F."/>
            <person name="Nichols A."/>
            <person name="Cepeda A.J."/>
            <person name="Yan W."/>
            <person name="Fan B."/>
            <person name="Jiang Y."/>
            <person name="Adhikari A."/>
            <person name="Zheng C.-J."/>
            <person name="Schuster L."/>
            <person name="Cowan T.M."/>
            <person name="Smanski M.J."/>
            <person name="Chevrette M.G."/>
            <person name="De Carvalho L.P.S."/>
            <person name="Shen B."/>
        </authorList>
    </citation>
    <scope>NUCLEOTIDE SEQUENCE [LARGE SCALE GENOMIC DNA]</scope>
    <source>
        <strain evidence="5 6">NPDC050671</strain>
    </source>
</reference>
<dbReference type="PROSITE" id="PS00687">
    <property type="entry name" value="ALDEHYDE_DEHYDR_GLU"/>
    <property type="match status" value="1"/>
</dbReference>
<dbReference type="PANTHER" id="PTHR11699">
    <property type="entry name" value="ALDEHYDE DEHYDROGENASE-RELATED"/>
    <property type="match status" value="1"/>
</dbReference>
<organism evidence="5 6">
    <name type="scientific">Nocardia fusca</name>
    <dbReference type="NCBI Taxonomy" id="941183"/>
    <lineage>
        <taxon>Bacteria</taxon>
        <taxon>Bacillati</taxon>
        <taxon>Actinomycetota</taxon>
        <taxon>Actinomycetes</taxon>
        <taxon>Mycobacteriales</taxon>
        <taxon>Nocardiaceae</taxon>
        <taxon>Nocardia</taxon>
    </lineage>
</organism>
<proteinExistence type="inferred from homology"/>
<evidence type="ECO:0000259" key="4">
    <source>
        <dbReference type="Pfam" id="PF00171"/>
    </source>
</evidence>
<dbReference type="EMBL" id="JBFAIH010000002">
    <property type="protein sequence ID" value="MEV0362463.1"/>
    <property type="molecule type" value="Genomic_DNA"/>
</dbReference>
<feature type="domain" description="Aldehyde dehydrogenase" evidence="4">
    <location>
        <begin position="11"/>
        <end position="465"/>
    </location>
</feature>
<dbReference type="InterPro" id="IPR016163">
    <property type="entry name" value="Ald_DH_C"/>
</dbReference>
<evidence type="ECO:0000256" key="1">
    <source>
        <dbReference type="ARBA" id="ARBA00023002"/>
    </source>
</evidence>
<dbReference type="SUPFAM" id="SSF53720">
    <property type="entry name" value="ALDH-like"/>
    <property type="match status" value="1"/>
</dbReference>
<dbReference type="Proteomes" id="UP001551658">
    <property type="component" value="Unassembled WGS sequence"/>
</dbReference>
<protein>
    <submittedName>
        <fullName evidence="5">Aldehyde dehydrogenase family protein</fullName>
    </submittedName>
</protein>
<evidence type="ECO:0000256" key="3">
    <source>
        <dbReference type="RuleBase" id="RU003345"/>
    </source>
</evidence>
<dbReference type="CDD" id="cd07099">
    <property type="entry name" value="ALDH_DDALDH"/>
    <property type="match status" value="1"/>
</dbReference>
<dbReference type="InterPro" id="IPR029510">
    <property type="entry name" value="Ald_DH_CS_GLU"/>
</dbReference>
<comment type="similarity">
    <text evidence="3">Belongs to the aldehyde dehydrogenase family.</text>
</comment>
<feature type="active site" evidence="2">
    <location>
        <position position="242"/>
    </location>
</feature>
<sequence length="507" mass="55086">MTEKSTLIDAEAGLIRVHRPADGTHIADLPLQQPAHVAECAARLRGAQPEWQRIGLARRIEWLRRYRQWIVDNTDLLLEIGAAEGGRVRNEPMLETTLLVELIDYYSRSAPKLLAPRRLRPRSPLVLGKKVTVNRYPYPLAGVIGAWNFPMLLTVGDALPALFAGSAVVLKPSEVTPLAVRELIRGWQHIGAPPVLDAVYGGGDLGAAVVDAADFVQFTGSVATGKRVLERAASTVTPVSLELGGKDPCLVLAGANLARAANCAVYGGFSNNGQVCMGFERVYVEDSVYDEFVEMVRTRVLALRSGTEPGSDVGALTFAPQLDIVDAQVRDAVERGARVLTGGHRVERAGTWYAPTVLVDVDHSMAVMREETFGPVLPIVRVADAEEAIRFANDTEFGLSATIFATDDRQAERIAARLEVGAVNINDFLINMTCVDAPQGGWKTSGIGARGAEYGLLKFTRTKVVAQSRIPAGDREINWFPYTPARFRAFRSAIRLVHGRGLGRFGL</sequence>
<dbReference type="PROSITE" id="PS00070">
    <property type="entry name" value="ALDEHYDE_DEHYDR_CYS"/>
    <property type="match status" value="1"/>
</dbReference>
<dbReference type="Gene3D" id="3.40.309.10">
    <property type="entry name" value="Aldehyde Dehydrogenase, Chain A, domain 2"/>
    <property type="match status" value="1"/>
</dbReference>
<dbReference type="Pfam" id="PF00171">
    <property type="entry name" value="Aldedh"/>
    <property type="match status" value="1"/>
</dbReference>